<dbReference type="CDD" id="cd01756">
    <property type="entry name" value="PLAT_repeat"/>
    <property type="match status" value="1"/>
</dbReference>
<feature type="compositionally biased region" description="Low complexity" evidence="11">
    <location>
        <begin position="578"/>
        <end position="596"/>
    </location>
</feature>
<evidence type="ECO:0000256" key="3">
    <source>
        <dbReference type="ARBA" id="ARBA00022737"/>
    </source>
</evidence>
<dbReference type="PANTHER" id="PTHR23040:SF1">
    <property type="entry name" value="OUTER DYNEIN ARM-DOCKING COMPLEX SUBUNIT 4"/>
    <property type="match status" value="1"/>
</dbReference>
<dbReference type="SUPFAM" id="SSF48452">
    <property type="entry name" value="TPR-like"/>
    <property type="match status" value="1"/>
</dbReference>
<evidence type="ECO:0000256" key="7">
    <source>
        <dbReference type="ARBA" id="ARBA00034139"/>
    </source>
</evidence>
<feature type="region of interest" description="Disordered" evidence="11">
    <location>
        <begin position="189"/>
        <end position="226"/>
    </location>
</feature>
<protein>
    <recommendedName>
        <fullName evidence="7">Outer dynein arm-docking complex subunit 4</fullName>
    </recommendedName>
    <alternativeName>
        <fullName evidence="8">Tetratricopeptide repeat protein 25</fullName>
    </alternativeName>
</protein>
<keyword evidence="4 10" id="KW-0802">TPR repeat</keyword>
<feature type="compositionally biased region" description="Basic and acidic residues" evidence="11">
    <location>
        <begin position="681"/>
        <end position="712"/>
    </location>
</feature>
<dbReference type="GO" id="GO:0005930">
    <property type="term" value="C:axoneme"/>
    <property type="evidence" value="ECO:0007669"/>
    <property type="project" value="UniProtKB-SubCell"/>
</dbReference>
<dbReference type="OrthoDB" id="10268002at2759"/>
<comment type="caution">
    <text evidence="9">Lacks conserved residue(s) required for the propagation of feature annotation.</text>
</comment>
<dbReference type="Proteomes" id="UP001152320">
    <property type="component" value="Chromosome 23"/>
</dbReference>
<evidence type="ECO:0000256" key="2">
    <source>
        <dbReference type="ARBA" id="ARBA00022490"/>
    </source>
</evidence>
<dbReference type="Pfam" id="PF13424">
    <property type="entry name" value="TPR_12"/>
    <property type="match status" value="2"/>
</dbReference>
<evidence type="ECO:0000256" key="6">
    <source>
        <dbReference type="ARBA" id="ARBA00023273"/>
    </source>
</evidence>
<reference evidence="13" key="1">
    <citation type="submission" date="2021-10" db="EMBL/GenBank/DDBJ databases">
        <title>Tropical sea cucumber genome reveals ecological adaptation and Cuvierian tubules defense mechanism.</title>
        <authorList>
            <person name="Chen T."/>
        </authorList>
    </citation>
    <scope>NUCLEOTIDE SEQUENCE</scope>
    <source>
        <strain evidence="13">Nanhai2018</strain>
        <tissue evidence="13">Muscle</tissue>
    </source>
</reference>
<feature type="domain" description="PLAT" evidence="12">
    <location>
        <begin position="726"/>
        <end position="845"/>
    </location>
</feature>
<dbReference type="InterPro" id="IPR011990">
    <property type="entry name" value="TPR-like_helical_dom_sf"/>
</dbReference>
<dbReference type="FunFam" id="1.25.40.10:FF:000795">
    <property type="entry name" value="Tetratricopeptide repeat protein 25"/>
    <property type="match status" value="1"/>
</dbReference>
<evidence type="ECO:0000256" key="5">
    <source>
        <dbReference type="ARBA" id="ARBA00023212"/>
    </source>
</evidence>
<evidence type="ECO:0000256" key="8">
    <source>
        <dbReference type="ARBA" id="ARBA00034143"/>
    </source>
</evidence>
<dbReference type="PANTHER" id="PTHR23040">
    <property type="match status" value="1"/>
</dbReference>
<evidence type="ECO:0000313" key="13">
    <source>
        <dbReference type="EMBL" id="KAJ8019702.1"/>
    </source>
</evidence>
<feature type="repeat" description="TPR" evidence="10">
    <location>
        <begin position="402"/>
        <end position="435"/>
    </location>
</feature>
<feature type="region of interest" description="Disordered" evidence="11">
    <location>
        <begin position="835"/>
        <end position="858"/>
    </location>
</feature>
<keyword evidence="5" id="KW-0206">Cytoskeleton</keyword>
<dbReference type="EMBL" id="JAIZAY010000023">
    <property type="protein sequence ID" value="KAJ8019702.1"/>
    <property type="molecule type" value="Genomic_DNA"/>
</dbReference>
<dbReference type="Gene3D" id="1.25.40.10">
    <property type="entry name" value="Tetratricopeptide repeat domain"/>
    <property type="match status" value="2"/>
</dbReference>
<keyword evidence="2" id="KW-0963">Cytoplasm</keyword>
<name>A0A9Q0YBI1_HOLLE</name>
<feature type="region of interest" description="Disordered" evidence="11">
    <location>
        <begin position="288"/>
        <end position="311"/>
    </location>
</feature>
<dbReference type="SMART" id="SM00308">
    <property type="entry name" value="LH2"/>
    <property type="match status" value="1"/>
</dbReference>
<dbReference type="InterPro" id="IPR040111">
    <property type="entry name" value="ODAD4"/>
</dbReference>
<dbReference type="SUPFAM" id="SSF49723">
    <property type="entry name" value="Lipase/lipooxygenase domain (PLAT/LH2 domain)"/>
    <property type="match status" value="1"/>
</dbReference>
<comment type="subcellular location">
    <subcellularLocation>
        <location evidence="1">Cytoplasm</location>
        <location evidence="1">Cytoskeleton</location>
        <location evidence="1">Cilium axoneme</location>
    </subcellularLocation>
</comment>
<sequence>MYESEEQSEGLPKSSFPIYVAEGDVLFKQGEYEKALESYTTERQEQLKLLQSYIGEAEDHMRKRDYSRALEGWNLALEIESNDKNCLVARSKCHLKLGDAKAALKDAEAALEDDPEFNKGLYQKAEALYQSGDFEMSLVFYHRGNKLRPELQEFRLGIQKAQEAIDNSIGDLANVQLDNKGDLSDFYKQDEGKAKKQPRMGYSKPSTKPQEDHKKRKARKELTEKQKETTKQLLGELYADKMYLDKLLKDQDLTRADTESGNTIYDLVSEGIDYLDTRTEFWRQQKPMYARKREKSDIGKQGRKDGKKPVDPTKYILKNLEEIDAAMADGHAKEALKQAQKVLKMVETWDEEDVPDKKELIANLHSCIGNAYLDLNKMPDALHHHQKDLGISKENDNEDGKSRALDNLGRVYARIGKFDAAVDHWSQKLPLIKTPLEATWLYHEIGRCHLELGNYQEARDFGEKSFKAAQEAGDDMWQLNASVLIAQSEVKLGDLQEAIESFERSLEMAKIQGDEPAQSAISKALEELNERIVQGLKERENKEEAKDGSEEEKEKQKDEEETVEKEEVKEEEKKDASNRSSRASSVTSLSSPSPASHINKEDDANSPTQENQPKQSSRPSSQTSVKSTRNSRASVASSGRNSRSSLKSTGSAKSRKQKNAKDSKKSQNRSGSAKSVSLPERMSDVSKEEELSNEVKDGDDGKKEETLSSKADGLVEHADVNKDETETYRVYVKTADERGAGTDSRVHINLFGQNGETGVQYLENSVHGGDIFEQGNTDEFILHDVLKVGEITKVKIGHDNKGAFAGWMLAHVEVEAPSLSKKLYFPCHMWLDDDEGDGKTERELEPGEIGSGNRSDSD</sequence>
<proteinExistence type="predicted"/>
<organism evidence="13 14">
    <name type="scientific">Holothuria leucospilota</name>
    <name type="common">Black long sea cucumber</name>
    <name type="synonym">Mertensiothuria leucospilota</name>
    <dbReference type="NCBI Taxonomy" id="206669"/>
    <lineage>
        <taxon>Eukaryota</taxon>
        <taxon>Metazoa</taxon>
        <taxon>Echinodermata</taxon>
        <taxon>Eleutherozoa</taxon>
        <taxon>Echinozoa</taxon>
        <taxon>Holothuroidea</taxon>
        <taxon>Aspidochirotacea</taxon>
        <taxon>Aspidochirotida</taxon>
        <taxon>Holothuriidae</taxon>
        <taxon>Holothuria</taxon>
    </lineage>
</organism>
<dbReference type="Pfam" id="PF13432">
    <property type="entry name" value="TPR_16"/>
    <property type="match status" value="1"/>
</dbReference>
<feature type="compositionally biased region" description="Basic and acidic residues" evidence="11">
    <location>
        <begin position="535"/>
        <end position="558"/>
    </location>
</feature>
<dbReference type="Pfam" id="PF01477">
    <property type="entry name" value="PLAT"/>
    <property type="match status" value="1"/>
</dbReference>
<dbReference type="InterPro" id="IPR001024">
    <property type="entry name" value="PLAT/LH2_dom"/>
</dbReference>
<evidence type="ECO:0000259" key="12">
    <source>
        <dbReference type="PROSITE" id="PS50095"/>
    </source>
</evidence>
<evidence type="ECO:0000256" key="10">
    <source>
        <dbReference type="PROSITE-ProRule" id="PRU00339"/>
    </source>
</evidence>
<feature type="compositionally biased region" description="Basic and acidic residues" evidence="11">
    <location>
        <begin position="294"/>
        <end position="311"/>
    </location>
</feature>
<dbReference type="Gene3D" id="2.40.180.10">
    <property type="entry name" value="Catalase core domain"/>
    <property type="match status" value="1"/>
</dbReference>
<gene>
    <name evidence="13" type="ORF">HOLleu_41389</name>
</gene>
<comment type="caution">
    <text evidence="13">The sequence shown here is derived from an EMBL/GenBank/DDBJ whole genome shotgun (WGS) entry which is preliminary data.</text>
</comment>
<dbReference type="InterPro" id="IPR019734">
    <property type="entry name" value="TPR_rpt"/>
</dbReference>
<dbReference type="InterPro" id="IPR036392">
    <property type="entry name" value="PLAT/LH2_dom_sf"/>
</dbReference>
<feature type="region of interest" description="Disordered" evidence="11">
    <location>
        <begin position="535"/>
        <end position="712"/>
    </location>
</feature>
<dbReference type="PROSITE" id="PS50095">
    <property type="entry name" value="PLAT"/>
    <property type="match status" value="1"/>
</dbReference>
<dbReference type="AlphaFoldDB" id="A0A9Q0YBI1"/>
<accession>A0A9Q0YBI1</accession>
<keyword evidence="6" id="KW-0966">Cell projection</keyword>
<evidence type="ECO:0000256" key="4">
    <source>
        <dbReference type="ARBA" id="ARBA00022803"/>
    </source>
</evidence>
<evidence type="ECO:0000313" key="14">
    <source>
        <dbReference type="Proteomes" id="UP001152320"/>
    </source>
</evidence>
<feature type="compositionally biased region" description="Polar residues" evidence="11">
    <location>
        <begin position="605"/>
        <end position="628"/>
    </location>
</feature>
<feature type="compositionally biased region" description="Low complexity" evidence="11">
    <location>
        <begin position="630"/>
        <end position="645"/>
    </location>
</feature>
<keyword evidence="14" id="KW-1185">Reference proteome</keyword>
<evidence type="ECO:0000256" key="11">
    <source>
        <dbReference type="SAM" id="MobiDB-lite"/>
    </source>
</evidence>
<dbReference type="SMART" id="SM00028">
    <property type="entry name" value="TPR"/>
    <property type="match status" value="8"/>
</dbReference>
<dbReference type="PROSITE" id="PS50005">
    <property type="entry name" value="TPR"/>
    <property type="match status" value="1"/>
</dbReference>
<evidence type="ECO:0000256" key="9">
    <source>
        <dbReference type="PROSITE-ProRule" id="PRU00152"/>
    </source>
</evidence>
<evidence type="ECO:0000256" key="1">
    <source>
        <dbReference type="ARBA" id="ARBA00004430"/>
    </source>
</evidence>
<keyword evidence="3" id="KW-0677">Repeat</keyword>
<feature type="compositionally biased region" description="Basic and acidic residues" evidence="11">
    <location>
        <begin position="565"/>
        <end position="577"/>
    </location>
</feature>